<keyword evidence="2" id="KW-1185">Reference proteome</keyword>
<dbReference type="RefSeq" id="WP_108022541.1">
    <property type="nucleotide sequence ID" value="NZ_QBKR01000007.1"/>
</dbReference>
<dbReference type="EMBL" id="QBKR01000007">
    <property type="protein sequence ID" value="PTX61240.1"/>
    <property type="molecule type" value="Genomic_DNA"/>
</dbReference>
<comment type="caution">
    <text evidence="1">The sequence shown here is derived from an EMBL/GenBank/DDBJ whole genome shotgun (WGS) entry which is preliminary data.</text>
</comment>
<name>A0A2T6BYU5_9BACL</name>
<proteinExistence type="predicted"/>
<protein>
    <submittedName>
        <fullName evidence="1">Uncharacterized protein</fullName>
    </submittedName>
</protein>
<evidence type="ECO:0000313" key="1">
    <source>
        <dbReference type="EMBL" id="PTX61240.1"/>
    </source>
</evidence>
<evidence type="ECO:0000313" key="2">
    <source>
        <dbReference type="Proteomes" id="UP000244240"/>
    </source>
</evidence>
<dbReference type="Proteomes" id="UP000244240">
    <property type="component" value="Unassembled WGS sequence"/>
</dbReference>
<reference evidence="1 2" key="1">
    <citation type="submission" date="2018-04" db="EMBL/GenBank/DDBJ databases">
        <title>Genomic Encyclopedia of Archaeal and Bacterial Type Strains, Phase II (KMG-II): from individual species to whole genera.</title>
        <authorList>
            <person name="Goeker M."/>
        </authorList>
    </citation>
    <scope>NUCLEOTIDE SEQUENCE [LARGE SCALE GENOMIC DNA]</scope>
    <source>
        <strain evidence="1 2">DSM 45787</strain>
    </source>
</reference>
<sequence>MKEKAFYRELAKNVNQILGRKAVTSDRIVRAVGQAKYIRQTRGKMALIHYLHTLKERLFSESELERLKQSPRQREFSYGMLDILVYEKVITPAESRMLKRMVP</sequence>
<accession>A0A2T6BYU5</accession>
<organism evidence="1 2">
    <name type="scientific">Melghirimyces profundicolus</name>
    <dbReference type="NCBI Taxonomy" id="1242148"/>
    <lineage>
        <taxon>Bacteria</taxon>
        <taxon>Bacillati</taxon>
        <taxon>Bacillota</taxon>
        <taxon>Bacilli</taxon>
        <taxon>Bacillales</taxon>
        <taxon>Thermoactinomycetaceae</taxon>
        <taxon>Melghirimyces</taxon>
    </lineage>
</organism>
<gene>
    <name evidence="1" type="ORF">C8P63_10734</name>
</gene>
<dbReference type="AlphaFoldDB" id="A0A2T6BYU5"/>
<dbReference type="OrthoDB" id="2988973at2"/>